<dbReference type="GO" id="GO:0006412">
    <property type="term" value="P:translation"/>
    <property type="evidence" value="ECO:0007669"/>
    <property type="project" value="InterPro"/>
</dbReference>
<proteinExistence type="inferred from homology"/>
<evidence type="ECO:0000313" key="5">
    <source>
        <dbReference type="WBParaSite" id="TREG1_43900.1"/>
    </source>
</evidence>
<dbReference type="PANTHER" id="PTHR19836:SF19">
    <property type="entry name" value="SMALL RIBOSOMAL SUBUNIT PROTEIN US14M"/>
    <property type="match status" value="1"/>
</dbReference>
<evidence type="ECO:0000256" key="2">
    <source>
        <dbReference type="ARBA" id="ARBA00022980"/>
    </source>
</evidence>
<dbReference type="PANTHER" id="PTHR19836">
    <property type="entry name" value="30S RIBOSOMAL PROTEIN S14"/>
    <property type="match status" value="1"/>
</dbReference>
<dbReference type="InterPro" id="IPR001209">
    <property type="entry name" value="Ribosomal_uS14"/>
</dbReference>
<dbReference type="Gene3D" id="1.10.287.1480">
    <property type="match status" value="1"/>
</dbReference>
<dbReference type="Proteomes" id="UP000050795">
    <property type="component" value="Unassembled WGS sequence"/>
</dbReference>
<evidence type="ECO:0000256" key="3">
    <source>
        <dbReference type="ARBA" id="ARBA00023274"/>
    </source>
</evidence>
<accession>A0AA85JUU4</accession>
<dbReference type="GO" id="GO:0005763">
    <property type="term" value="C:mitochondrial small ribosomal subunit"/>
    <property type="evidence" value="ECO:0007669"/>
    <property type="project" value="TreeGrafter"/>
</dbReference>
<dbReference type="AlphaFoldDB" id="A0AA85JUU4"/>
<dbReference type="WBParaSite" id="TREG1_43900.1">
    <property type="protein sequence ID" value="TREG1_43900.1"/>
    <property type="gene ID" value="TREG1_43900"/>
</dbReference>
<keyword evidence="4" id="KW-1185">Reference proteome</keyword>
<comment type="similarity">
    <text evidence="1">Belongs to the universal ribosomal protein uS14 family.</text>
</comment>
<evidence type="ECO:0000256" key="1">
    <source>
        <dbReference type="ARBA" id="ARBA00009083"/>
    </source>
</evidence>
<evidence type="ECO:0000313" key="4">
    <source>
        <dbReference type="Proteomes" id="UP000050795"/>
    </source>
</evidence>
<dbReference type="GO" id="GO:0003735">
    <property type="term" value="F:structural constituent of ribosome"/>
    <property type="evidence" value="ECO:0007669"/>
    <property type="project" value="InterPro"/>
</dbReference>
<protein>
    <submittedName>
        <fullName evidence="5">Uncharacterized protein</fullName>
    </submittedName>
</protein>
<reference evidence="5" key="2">
    <citation type="submission" date="2023-11" db="UniProtKB">
        <authorList>
            <consortium name="WormBaseParasite"/>
        </authorList>
    </citation>
    <scope>IDENTIFICATION</scope>
</reference>
<name>A0AA85JUU4_TRIRE</name>
<keyword evidence="3" id="KW-0687">Ribonucleoprotein</keyword>
<dbReference type="SUPFAM" id="SSF57716">
    <property type="entry name" value="Glucocorticoid receptor-like (DNA-binding domain)"/>
    <property type="match status" value="1"/>
</dbReference>
<organism evidence="4 5">
    <name type="scientific">Trichobilharzia regenti</name>
    <name type="common">Nasal bird schistosome</name>
    <dbReference type="NCBI Taxonomy" id="157069"/>
    <lineage>
        <taxon>Eukaryota</taxon>
        <taxon>Metazoa</taxon>
        <taxon>Spiralia</taxon>
        <taxon>Lophotrochozoa</taxon>
        <taxon>Platyhelminthes</taxon>
        <taxon>Trematoda</taxon>
        <taxon>Digenea</taxon>
        <taxon>Strigeidida</taxon>
        <taxon>Schistosomatoidea</taxon>
        <taxon>Schistosomatidae</taxon>
        <taxon>Trichobilharzia</taxon>
    </lineage>
</organism>
<reference evidence="4" key="1">
    <citation type="submission" date="2022-06" db="EMBL/GenBank/DDBJ databases">
        <authorList>
            <person name="Berger JAMES D."/>
            <person name="Berger JAMES D."/>
        </authorList>
    </citation>
    <scope>NUCLEOTIDE SEQUENCE [LARGE SCALE GENOMIC DNA]</scope>
</reference>
<dbReference type="Pfam" id="PF00253">
    <property type="entry name" value="Ribosomal_S14"/>
    <property type="match status" value="1"/>
</dbReference>
<keyword evidence="2" id="KW-0689">Ribosomal protein</keyword>
<sequence length="221" mass="26026">MNLFRTVFTKPKISGLMNSLCGGMRLLTIPPAIPSKILYERQITPDKTPAHHNNTQIEELLKKQLCDYPPYCSRKIRHGFQNAIMIRDYKRRQVAAHFCDLRIRLNAIRKNRILPQEIQDEATLYMSSLPRDSNWTRILSRCVVTSRRRGCKTRWKLSRIIWRKIADYNKMSGAQWACWGSNTHSVRRHMSWPPPKGITVAEYIRRYYKNLADESNSYVSK</sequence>